<organism evidence="3 4">
    <name type="scientific">Phialocephala subalpina</name>
    <dbReference type="NCBI Taxonomy" id="576137"/>
    <lineage>
        <taxon>Eukaryota</taxon>
        <taxon>Fungi</taxon>
        <taxon>Dikarya</taxon>
        <taxon>Ascomycota</taxon>
        <taxon>Pezizomycotina</taxon>
        <taxon>Leotiomycetes</taxon>
        <taxon>Helotiales</taxon>
        <taxon>Mollisiaceae</taxon>
        <taxon>Phialocephala</taxon>
        <taxon>Phialocephala fortinii species complex</taxon>
    </lineage>
</organism>
<evidence type="ECO:0000313" key="3">
    <source>
        <dbReference type="EMBL" id="CZR53174.1"/>
    </source>
</evidence>
<feature type="compositionally biased region" description="Acidic residues" evidence="2">
    <location>
        <begin position="201"/>
        <end position="217"/>
    </location>
</feature>
<dbReference type="AlphaFoldDB" id="A0A1L7WK74"/>
<dbReference type="OrthoDB" id="9995210at2759"/>
<feature type="compositionally biased region" description="Polar residues" evidence="2">
    <location>
        <begin position="279"/>
        <end position="288"/>
    </location>
</feature>
<keyword evidence="4" id="KW-1185">Reference proteome</keyword>
<evidence type="ECO:0000256" key="2">
    <source>
        <dbReference type="SAM" id="MobiDB-lite"/>
    </source>
</evidence>
<feature type="region of interest" description="Disordered" evidence="2">
    <location>
        <begin position="201"/>
        <end position="288"/>
    </location>
</feature>
<evidence type="ECO:0000256" key="1">
    <source>
        <dbReference type="SAM" id="Coils"/>
    </source>
</evidence>
<evidence type="ECO:0000313" key="4">
    <source>
        <dbReference type="Proteomes" id="UP000184330"/>
    </source>
</evidence>
<dbReference type="EMBL" id="FJOG01000003">
    <property type="protein sequence ID" value="CZR53174.1"/>
    <property type="molecule type" value="Genomic_DNA"/>
</dbReference>
<feature type="coiled-coil region" evidence="1">
    <location>
        <begin position="173"/>
        <end position="200"/>
    </location>
</feature>
<keyword evidence="1" id="KW-0175">Coiled coil</keyword>
<name>A0A1L7WK74_9HELO</name>
<dbReference type="Proteomes" id="UP000184330">
    <property type="component" value="Unassembled WGS sequence"/>
</dbReference>
<gene>
    <name evidence="3" type="ORF">PAC_03052</name>
</gene>
<sequence>MPERLLSQAIQESLSAARAPALPVATRYSRDSTVELLKHGASVHDQWIEYDGCSWAPLEVASLYESRDGDRCPVAELLLKHGAEVIHQETKIAKLLLSKVTDHPFIWALNLHRTFTPTVRSGLVEIWGMLLDYMFVEDSEQLPLAFRKSVKGNLRIMELYLSTMSICHYELDLDNLLYAEDVLEQEVESARRRFQECIDEEQLERDESEQDSDERDEVESRGSDEEIVTERRIKYHDRKETHSEYSVSQTDSEAAWSERSLSSAHDLESEDEEQHSDTESVSSDGSASHYSLSADWDSRIYDSHYWQWLLDNALAKISLLESCPQWIATQQEMLELLQKRETV</sequence>
<protein>
    <recommendedName>
        <fullName evidence="5">Ankyrin repeat protein</fullName>
    </recommendedName>
</protein>
<reference evidence="3 4" key="1">
    <citation type="submission" date="2016-03" db="EMBL/GenBank/DDBJ databases">
        <authorList>
            <person name="Ploux O."/>
        </authorList>
    </citation>
    <scope>NUCLEOTIDE SEQUENCE [LARGE SCALE GENOMIC DNA]</scope>
    <source>
        <strain evidence="3 4">UAMH 11012</strain>
    </source>
</reference>
<accession>A0A1L7WK74</accession>
<feature type="compositionally biased region" description="Basic and acidic residues" evidence="2">
    <location>
        <begin position="218"/>
        <end position="243"/>
    </location>
</feature>
<proteinExistence type="predicted"/>
<evidence type="ECO:0008006" key="5">
    <source>
        <dbReference type="Google" id="ProtNLM"/>
    </source>
</evidence>